<dbReference type="GO" id="GO:0005829">
    <property type="term" value="C:cytosol"/>
    <property type="evidence" value="ECO:0007669"/>
    <property type="project" value="TreeGrafter"/>
</dbReference>
<protein>
    <submittedName>
        <fullName evidence="6">HTH-type transcriptional regulator GltC</fullName>
    </submittedName>
    <submittedName>
        <fullName evidence="7">LysR family transcriptional regulator</fullName>
    </submittedName>
</protein>
<dbReference type="AlphaFoldDB" id="A0A2P4RKX1"/>
<dbReference type="InterPro" id="IPR000847">
    <property type="entry name" value="LysR_HTH_N"/>
</dbReference>
<dbReference type="EMBL" id="QGBI01000011">
    <property type="protein sequence ID" value="MBX3890749.1"/>
    <property type="molecule type" value="Genomic_DNA"/>
</dbReference>
<name>A0A2P4RKX1_RALPI</name>
<dbReference type="PANTHER" id="PTHR30419">
    <property type="entry name" value="HTH-TYPE TRANSCRIPTIONAL REGULATOR YBHD"/>
    <property type="match status" value="1"/>
</dbReference>
<feature type="domain" description="HTH lysR-type" evidence="5">
    <location>
        <begin position="3"/>
        <end position="60"/>
    </location>
</feature>
<comment type="similarity">
    <text evidence="1">Belongs to the LysR transcriptional regulatory family.</text>
</comment>
<dbReference type="PANTHER" id="PTHR30419:SF2">
    <property type="entry name" value="LYSR FAMILY TRANSCRIPTIONAL REGULATOR"/>
    <property type="match status" value="1"/>
</dbReference>
<organism evidence="7 9">
    <name type="scientific">Ralstonia pickettii</name>
    <name type="common">Burkholderia pickettii</name>
    <dbReference type="NCBI Taxonomy" id="329"/>
    <lineage>
        <taxon>Bacteria</taxon>
        <taxon>Pseudomonadati</taxon>
        <taxon>Pseudomonadota</taxon>
        <taxon>Betaproteobacteria</taxon>
        <taxon>Burkholderiales</taxon>
        <taxon>Burkholderiaceae</taxon>
        <taxon>Ralstonia</taxon>
    </lineage>
</organism>
<evidence type="ECO:0000313" key="6">
    <source>
        <dbReference type="EMBL" id="CAJ0728794.1"/>
    </source>
</evidence>
<dbReference type="Gene3D" id="1.10.10.10">
    <property type="entry name" value="Winged helix-like DNA-binding domain superfamily/Winged helix DNA-binding domain"/>
    <property type="match status" value="1"/>
</dbReference>
<dbReference type="InterPro" id="IPR036390">
    <property type="entry name" value="WH_DNA-bd_sf"/>
</dbReference>
<evidence type="ECO:0000256" key="4">
    <source>
        <dbReference type="ARBA" id="ARBA00023163"/>
    </source>
</evidence>
<dbReference type="InterPro" id="IPR050950">
    <property type="entry name" value="HTH-type_LysR_regulators"/>
</dbReference>
<dbReference type="SUPFAM" id="SSF46785">
    <property type="entry name" value="Winged helix' DNA-binding domain"/>
    <property type="match status" value="1"/>
</dbReference>
<dbReference type="Gene3D" id="3.40.190.290">
    <property type="match status" value="1"/>
</dbReference>
<comment type="caution">
    <text evidence="7">The sequence shown here is derived from an EMBL/GenBank/DDBJ whole genome shotgun (WGS) entry which is preliminary data.</text>
</comment>
<dbReference type="PROSITE" id="PS50931">
    <property type="entry name" value="HTH_LYSR"/>
    <property type="match status" value="1"/>
</dbReference>
<dbReference type="Pfam" id="PF03466">
    <property type="entry name" value="LysR_substrate"/>
    <property type="match status" value="1"/>
</dbReference>
<gene>
    <name evidence="6" type="primary">gltC_3</name>
    <name evidence="7" type="ORF">DEE74_12845</name>
    <name evidence="6" type="ORF">R38712_03824</name>
</gene>
<dbReference type="InterPro" id="IPR005119">
    <property type="entry name" value="LysR_subst-bd"/>
</dbReference>
<evidence type="ECO:0000259" key="5">
    <source>
        <dbReference type="PROSITE" id="PS50931"/>
    </source>
</evidence>
<evidence type="ECO:0000313" key="7">
    <source>
        <dbReference type="EMBL" id="MBX3890749.1"/>
    </source>
</evidence>
<dbReference type="InterPro" id="IPR036388">
    <property type="entry name" value="WH-like_DNA-bd_sf"/>
</dbReference>
<keyword evidence="2" id="KW-0805">Transcription regulation</keyword>
<sequence length="309" mass="34019">MKLDPQSLRLFISVLEEGTIAAASQREHIAAAAVSRRLSELESLLGSQLLIRSNKGIEPTEAGTALMYMARGVLNDLSGIVSEMREYSHGKRGSVRLLANISAITQFLPALLKSFMEKHPNIRVTLEQMESLAITRSVAESRADIGLFTRMPHEASVEIHPFRTDELVVLLQADHPLADRASVCFDEVLDFDVVSLHSGTHLHYQMLQAANESGRTFSPRMEVSSYDALCLMVQTGMGIGILPKGSTSAYSMPEMKILRLDEPWAQRELSMCVRNVETLTPAARLLFDHLQREQSAETPAVNGTAATSS</sequence>
<evidence type="ECO:0000256" key="2">
    <source>
        <dbReference type="ARBA" id="ARBA00023015"/>
    </source>
</evidence>
<dbReference type="RefSeq" id="WP_012762058.1">
    <property type="nucleotide sequence ID" value="NZ_CATWFT010000014.1"/>
</dbReference>
<dbReference type="Proteomes" id="UP001199322">
    <property type="component" value="Unassembled WGS sequence"/>
</dbReference>
<dbReference type="Proteomes" id="UP001189303">
    <property type="component" value="Unassembled WGS sequence"/>
</dbReference>
<keyword evidence="4" id="KW-0804">Transcription</keyword>
<dbReference type="SUPFAM" id="SSF53850">
    <property type="entry name" value="Periplasmic binding protein-like II"/>
    <property type="match status" value="1"/>
</dbReference>
<dbReference type="GO" id="GO:0003677">
    <property type="term" value="F:DNA binding"/>
    <property type="evidence" value="ECO:0007669"/>
    <property type="project" value="UniProtKB-KW"/>
</dbReference>
<evidence type="ECO:0000313" key="8">
    <source>
        <dbReference type="Proteomes" id="UP001189303"/>
    </source>
</evidence>
<accession>A0A2P4RKX1</accession>
<dbReference type="CDD" id="cd08421">
    <property type="entry name" value="PBP2_LTTR_like_1"/>
    <property type="match status" value="1"/>
</dbReference>
<reference evidence="7" key="1">
    <citation type="submission" date="2018-06" db="EMBL/GenBank/DDBJ databases">
        <authorList>
            <person name="O'Rourke A."/>
        </authorList>
    </citation>
    <scope>NUCLEOTIDE SEQUENCE</scope>
    <source>
        <strain evidence="7">132550021-3</strain>
    </source>
</reference>
<evidence type="ECO:0000256" key="3">
    <source>
        <dbReference type="ARBA" id="ARBA00023125"/>
    </source>
</evidence>
<keyword evidence="8" id="KW-1185">Reference proteome</keyword>
<dbReference type="GO" id="GO:0003700">
    <property type="term" value="F:DNA-binding transcription factor activity"/>
    <property type="evidence" value="ECO:0007669"/>
    <property type="project" value="InterPro"/>
</dbReference>
<proteinExistence type="inferred from homology"/>
<dbReference type="Pfam" id="PF00126">
    <property type="entry name" value="HTH_1"/>
    <property type="match status" value="1"/>
</dbReference>
<keyword evidence="3" id="KW-0238">DNA-binding</keyword>
<evidence type="ECO:0000313" key="9">
    <source>
        <dbReference type="Proteomes" id="UP001199322"/>
    </source>
</evidence>
<evidence type="ECO:0000256" key="1">
    <source>
        <dbReference type="ARBA" id="ARBA00009437"/>
    </source>
</evidence>
<reference evidence="6 8" key="2">
    <citation type="submission" date="2023-07" db="EMBL/GenBank/DDBJ databases">
        <authorList>
            <person name="Peeters C."/>
        </authorList>
    </citation>
    <scope>NUCLEOTIDE SEQUENCE [LARGE SCALE GENOMIC DNA]</scope>
    <source>
        <strain evidence="6 8">R-38712</strain>
    </source>
</reference>
<dbReference type="EMBL" id="CATWFT010000014">
    <property type="protein sequence ID" value="CAJ0728794.1"/>
    <property type="molecule type" value="Genomic_DNA"/>
</dbReference>